<keyword evidence="2" id="KW-1185">Reference proteome</keyword>
<evidence type="ECO:0000313" key="1">
    <source>
        <dbReference type="EMBL" id="CUJ81385.1"/>
    </source>
</evidence>
<dbReference type="SUPFAM" id="SSF48452">
    <property type="entry name" value="TPR-like"/>
    <property type="match status" value="1"/>
</dbReference>
<name>A0A0P1HZN7_9RHOB</name>
<sequence>MSQARTKIFLSGPFQIICDDGRDATPRGTKAKALLALVLLSKNTVRSRVWIQDRLWSSSAPAQGASSLRKELSVLTKHFGKFGLDFLDIDRETVSINLDALEVDLFDEQLLPDRAELLEGLDVADPEFEDWLTVERQAYWDIDTGEDIPGGLPFQPRVPSQWGRQRPTVMVEQMEQVGSDAELDIAASSIHDELMFLLGTLSDVIELRDASRQEGPVEGYILSGRVIIGASGLRVSAQLTSSLDKTCLWAGRFRFRAQDTFNAVEEISMQVVQALQLNLRDGHWSDIWSSRATSTEIWTAFQQGRIQESHTTQDGLVRAIQQYETCLALDDGYLPAHVAIGFCQLDMIRLGMDTTPEQTLKQVISTCQTLRASHPSDPYCAALEAFTLNVAGETEEACRLMQKVLERFQNSPELLGYHAGLLGYDDQLAGEIALCRQALALTPHPPIWIEANLAMALALSGDQSAWRHAHNVLRVSPGSVRARVVLCVLSAEANNLSLARRHAHRILDLQPGFTSLNWAWPNCFKNPDHYSWVANLLRVAGL</sequence>
<dbReference type="GO" id="GO:0006355">
    <property type="term" value="P:regulation of DNA-templated transcription"/>
    <property type="evidence" value="ECO:0007669"/>
    <property type="project" value="InterPro"/>
</dbReference>
<keyword evidence="1" id="KW-0238">DNA-binding</keyword>
<dbReference type="Proteomes" id="UP000051870">
    <property type="component" value="Unassembled WGS sequence"/>
</dbReference>
<dbReference type="InterPro" id="IPR011990">
    <property type="entry name" value="TPR-like_helical_dom_sf"/>
</dbReference>
<dbReference type="GO" id="GO:0003677">
    <property type="term" value="F:DNA binding"/>
    <property type="evidence" value="ECO:0007669"/>
    <property type="project" value="UniProtKB-KW"/>
</dbReference>
<gene>
    <name evidence="1" type="ORF">PH7735_00012</name>
</gene>
<proteinExistence type="predicted"/>
<dbReference type="EMBL" id="CYTW01000001">
    <property type="protein sequence ID" value="CUJ81385.1"/>
    <property type="molecule type" value="Genomic_DNA"/>
</dbReference>
<dbReference type="InterPro" id="IPR036388">
    <property type="entry name" value="WH-like_DNA-bd_sf"/>
</dbReference>
<dbReference type="Gene3D" id="1.25.40.10">
    <property type="entry name" value="Tetratricopeptide repeat domain"/>
    <property type="match status" value="1"/>
</dbReference>
<reference evidence="2" key="1">
    <citation type="submission" date="2015-09" db="EMBL/GenBank/DDBJ databases">
        <authorList>
            <person name="Rodrigo-Torres Lidia"/>
            <person name="Arahal R.David."/>
        </authorList>
    </citation>
    <scope>NUCLEOTIDE SEQUENCE [LARGE SCALE GENOMIC DNA]</scope>
    <source>
        <strain evidence="2">CECT 7735</strain>
    </source>
</reference>
<dbReference type="AlphaFoldDB" id="A0A0P1HZN7"/>
<dbReference type="STRING" id="1715693.PH7735_00012"/>
<dbReference type="InterPro" id="IPR016032">
    <property type="entry name" value="Sig_transdc_resp-reg_C-effctor"/>
</dbReference>
<protein>
    <submittedName>
        <fullName evidence="1">DNA-binding transcriptional activator of the SARP family protein</fullName>
    </submittedName>
</protein>
<dbReference type="GeneID" id="83879118"/>
<organism evidence="1 2">
    <name type="scientific">Shimia thalassica</name>
    <dbReference type="NCBI Taxonomy" id="1715693"/>
    <lineage>
        <taxon>Bacteria</taxon>
        <taxon>Pseudomonadati</taxon>
        <taxon>Pseudomonadota</taxon>
        <taxon>Alphaproteobacteria</taxon>
        <taxon>Rhodobacterales</taxon>
        <taxon>Roseobacteraceae</taxon>
    </lineage>
</organism>
<accession>A0A0P1HZN7</accession>
<dbReference type="RefSeq" id="WP_058309306.1">
    <property type="nucleotide sequence ID" value="NZ_CYTW01000001.1"/>
</dbReference>
<dbReference type="Gene3D" id="1.10.10.10">
    <property type="entry name" value="Winged helix-like DNA-binding domain superfamily/Winged helix DNA-binding domain"/>
    <property type="match status" value="1"/>
</dbReference>
<dbReference type="SUPFAM" id="SSF46894">
    <property type="entry name" value="C-terminal effector domain of the bipartite response regulators"/>
    <property type="match status" value="1"/>
</dbReference>
<evidence type="ECO:0000313" key="2">
    <source>
        <dbReference type="Proteomes" id="UP000051870"/>
    </source>
</evidence>